<keyword evidence="3" id="KW-1185">Reference proteome</keyword>
<dbReference type="Proteomes" id="UP001600165">
    <property type="component" value="Unassembled WGS sequence"/>
</dbReference>
<evidence type="ECO:0000313" key="3">
    <source>
        <dbReference type="Proteomes" id="UP001600165"/>
    </source>
</evidence>
<feature type="domain" description="Inactive STAND" evidence="1">
    <location>
        <begin position="200"/>
        <end position="350"/>
    </location>
</feature>
<dbReference type="SUPFAM" id="SSF50494">
    <property type="entry name" value="Trypsin-like serine proteases"/>
    <property type="match status" value="1"/>
</dbReference>
<protein>
    <submittedName>
        <fullName evidence="2">Trypsin-like peptidase domain-containing protein</fullName>
    </submittedName>
</protein>
<name>A0ABW6IKH2_9CYAN</name>
<dbReference type="Pfam" id="PF19995">
    <property type="entry name" value="iSTAND"/>
    <property type="match status" value="1"/>
</dbReference>
<dbReference type="InterPro" id="IPR027417">
    <property type="entry name" value="P-loop_NTPase"/>
</dbReference>
<accession>A0ABW6IKH2</accession>
<comment type="caution">
    <text evidence="2">The sequence shown here is derived from an EMBL/GenBank/DDBJ whole genome shotgun (WGS) entry which is preliminary data.</text>
</comment>
<gene>
    <name evidence="2" type="ORF">ACFVKH_16190</name>
</gene>
<dbReference type="Pfam" id="PF13365">
    <property type="entry name" value="Trypsin_2"/>
    <property type="match status" value="1"/>
</dbReference>
<reference evidence="2 3" key="1">
    <citation type="submission" date="2024-10" db="EMBL/GenBank/DDBJ databases">
        <authorList>
            <person name="Ratan Roy A."/>
            <person name="Morales Sandoval P.H."/>
            <person name="De Los Santos Villalobos S."/>
            <person name="Chakraborty S."/>
            <person name="Mukherjee J."/>
        </authorList>
    </citation>
    <scope>NUCLEOTIDE SEQUENCE [LARGE SCALE GENOMIC DNA]</scope>
    <source>
        <strain evidence="2 3">S1</strain>
    </source>
</reference>
<organism evidence="2 3">
    <name type="scientific">Almyronema epifaneia S1</name>
    <dbReference type="NCBI Taxonomy" id="2991925"/>
    <lineage>
        <taxon>Bacteria</taxon>
        <taxon>Bacillati</taxon>
        <taxon>Cyanobacteriota</taxon>
        <taxon>Cyanophyceae</taxon>
        <taxon>Nodosilineales</taxon>
        <taxon>Nodosilineaceae</taxon>
        <taxon>Almyronema</taxon>
        <taxon>Almyronema epifaneia</taxon>
    </lineage>
</organism>
<proteinExistence type="predicted"/>
<sequence length="449" mass="51224">MKLENSVVLVTSQVPGNHYFGTGFVIRRSSGAVYILTCAHVVKDVGGESHIYVDGMSATVATSGEPEGLDLAVLKVEGLWQKPPLKLRCSGDRSHTIETIGFQKFDSYRQRRSLSGKLGNQVALHAHSGDRIQAWDLQITDNHPLKPGYSGSPVIDTGSETVIGVVSHLQGQGEFGLAISIEALNQIWRVVDSEQLYRTLMKLGYRQQVRQFTQLIRKHAIAALLIYGDPGYGQKWLLNRLVNQHLPHNLTGKVVKVDLSRRVRRSDVSALWRELARRVGLKGQPVPEEIIQRVYRWWETQNVLLIFHNVDFLPQASFQGLLQDFWLPLASQARELKTPASDYKLLMFLIDYQGRVGDWNAPFVEKIDSRWSPQFPVRSPRLEEFSDNELLDWITDESDELPPEFKNEEEIVEQILKNSDDGIPELVLQEICERCGCDWYEELERWLKL</sequence>
<dbReference type="RefSeq" id="WP_377966922.1">
    <property type="nucleotide sequence ID" value="NZ_JBHZOL010000094.1"/>
</dbReference>
<dbReference type="Gene3D" id="3.40.50.300">
    <property type="entry name" value="P-loop containing nucleotide triphosphate hydrolases"/>
    <property type="match status" value="1"/>
</dbReference>
<evidence type="ECO:0000313" key="2">
    <source>
        <dbReference type="EMBL" id="MFE4107829.1"/>
    </source>
</evidence>
<dbReference type="SUPFAM" id="SSF52540">
    <property type="entry name" value="P-loop containing nucleoside triphosphate hydrolases"/>
    <property type="match status" value="1"/>
</dbReference>
<dbReference type="InterPro" id="IPR009003">
    <property type="entry name" value="Peptidase_S1_PA"/>
</dbReference>
<dbReference type="EMBL" id="JBHZOL010000094">
    <property type="protein sequence ID" value="MFE4107829.1"/>
    <property type="molecule type" value="Genomic_DNA"/>
</dbReference>
<dbReference type="InterPro" id="IPR045475">
    <property type="entry name" value="iSTAND"/>
</dbReference>
<dbReference type="Gene3D" id="2.40.10.120">
    <property type="match status" value="1"/>
</dbReference>
<evidence type="ECO:0000259" key="1">
    <source>
        <dbReference type="Pfam" id="PF19995"/>
    </source>
</evidence>